<dbReference type="OrthoDB" id="10558389at2759"/>
<name>A0A6J8E7P7_MYTCO</name>
<gene>
    <name evidence="2" type="ORF">MCOR_48788</name>
</gene>
<evidence type="ECO:0000313" key="3">
    <source>
        <dbReference type="Proteomes" id="UP000507470"/>
    </source>
</evidence>
<keyword evidence="3" id="KW-1185">Reference proteome</keyword>
<proteinExistence type="predicted"/>
<evidence type="ECO:0000256" key="1">
    <source>
        <dbReference type="SAM" id="MobiDB-lite"/>
    </source>
</evidence>
<accession>A0A6J8E7P7</accession>
<dbReference type="SUPFAM" id="SSF56496">
    <property type="entry name" value="Fibrinogen C-terminal domain-like"/>
    <property type="match status" value="1"/>
</dbReference>
<sequence length="181" mass="19869">MAEVTTTTENNIEGYILRKSREVFKLGDCASQYQITVNDYSGTAGDGLQRQSSGKFSAIDRDNSGVYDHTISNGPWCLRGQASLCQYKATCKEIGCNHIFDYSDEIIKDNLVRGIADPEIMSDLLGDSKTDRTLEETVSFIAQKEQGKVTRSAVGDSASPMSATCNNQKKTPSSWIQMLGM</sequence>
<dbReference type="Proteomes" id="UP000507470">
    <property type="component" value="Unassembled WGS sequence"/>
</dbReference>
<reference evidence="2 3" key="1">
    <citation type="submission" date="2020-06" db="EMBL/GenBank/DDBJ databases">
        <authorList>
            <person name="Li R."/>
            <person name="Bekaert M."/>
        </authorList>
    </citation>
    <scope>NUCLEOTIDE SEQUENCE [LARGE SCALE GENOMIC DNA]</scope>
    <source>
        <strain evidence="3">wild</strain>
    </source>
</reference>
<protein>
    <submittedName>
        <fullName evidence="2">Uncharacterized protein</fullName>
    </submittedName>
</protein>
<feature type="region of interest" description="Disordered" evidence="1">
    <location>
        <begin position="151"/>
        <end position="173"/>
    </location>
</feature>
<dbReference type="InterPro" id="IPR036056">
    <property type="entry name" value="Fibrinogen-like_C"/>
</dbReference>
<feature type="compositionally biased region" description="Polar residues" evidence="1">
    <location>
        <begin position="159"/>
        <end position="173"/>
    </location>
</feature>
<dbReference type="EMBL" id="CACVKT020008597">
    <property type="protein sequence ID" value="CAC5416148.1"/>
    <property type="molecule type" value="Genomic_DNA"/>
</dbReference>
<organism evidence="2 3">
    <name type="scientific">Mytilus coruscus</name>
    <name type="common">Sea mussel</name>
    <dbReference type="NCBI Taxonomy" id="42192"/>
    <lineage>
        <taxon>Eukaryota</taxon>
        <taxon>Metazoa</taxon>
        <taxon>Spiralia</taxon>
        <taxon>Lophotrochozoa</taxon>
        <taxon>Mollusca</taxon>
        <taxon>Bivalvia</taxon>
        <taxon>Autobranchia</taxon>
        <taxon>Pteriomorphia</taxon>
        <taxon>Mytilida</taxon>
        <taxon>Mytiloidea</taxon>
        <taxon>Mytilidae</taxon>
        <taxon>Mytilinae</taxon>
        <taxon>Mytilus</taxon>
    </lineage>
</organism>
<dbReference type="Gene3D" id="3.90.215.10">
    <property type="entry name" value="Gamma Fibrinogen, chain A, domain 1"/>
    <property type="match status" value="1"/>
</dbReference>
<dbReference type="InterPro" id="IPR014716">
    <property type="entry name" value="Fibrinogen_a/b/g_C_1"/>
</dbReference>
<evidence type="ECO:0000313" key="2">
    <source>
        <dbReference type="EMBL" id="CAC5416148.1"/>
    </source>
</evidence>
<dbReference type="AlphaFoldDB" id="A0A6J8E7P7"/>